<feature type="compositionally biased region" description="Polar residues" evidence="1">
    <location>
        <begin position="22"/>
        <end position="39"/>
    </location>
</feature>
<sequence length="59" mass="6399">MPKTEIRNGKVQANGGVLTFGNGESLNQESTEGNSNEVSKLQTLTAAAKKTQQQQQHRD</sequence>
<protein>
    <submittedName>
        <fullName evidence="2">Uncharacterized protein</fullName>
    </submittedName>
</protein>
<feature type="region of interest" description="Disordered" evidence="1">
    <location>
        <begin position="1"/>
        <end position="59"/>
    </location>
</feature>
<comment type="caution">
    <text evidence="2">The sequence shown here is derived from an EMBL/GenBank/DDBJ whole genome shotgun (WGS) entry which is preliminary data.</text>
</comment>
<evidence type="ECO:0000256" key="1">
    <source>
        <dbReference type="SAM" id="MobiDB-lite"/>
    </source>
</evidence>
<reference evidence="2 3" key="1">
    <citation type="journal article" date="2018" name="Front. Plant Sci.">
        <title>Red Clover (Trifolium pratense) and Zigzag Clover (T. medium) - A Picture of Genomic Similarities and Differences.</title>
        <authorList>
            <person name="Dluhosova J."/>
            <person name="Istvanek J."/>
            <person name="Nedelnik J."/>
            <person name="Repkova J."/>
        </authorList>
    </citation>
    <scope>NUCLEOTIDE SEQUENCE [LARGE SCALE GENOMIC DNA]</scope>
    <source>
        <strain evidence="3">cv. 10/8</strain>
        <tissue evidence="2">Leaf</tissue>
    </source>
</reference>
<dbReference type="EMBL" id="LXQA010769326">
    <property type="protein sequence ID" value="MCI70129.1"/>
    <property type="molecule type" value="Genomic_DNA"/>
</dbReference>
<organism evidence="2 3">
    <name type="scientific">Trifolium medium</name>
    <dbReference type="NCBI Taxonomy" id="97028"/>
    <lineage>
        <taxon>Eukaryota</taxon>
        <taxon>Viridiplantae</taxon>
        <taxon>Streptophyta</taxon>
        <taxon>Embryophyta</taxon>
        <taxon>Tracheophyta</taxon>
        <taxon>Spermatophyta</taxon>
        <taxon>Magnoliopsida</taxon>
        <taxon>eudicotyledons</taxon>
        <taxon>Gunneridae</taxon>
        <taxon>Pentapetalae</taxon>
        <taxon>rosids</taxon>
        <taxon>fabids</taxon>
        <taxon>Fabales</taxon>
        <taxon>Fabaceae</taxon>
        <taxon>Papilionoideae</taxon>
        <taxon>50 kb inversion clade</taxon>
        <taxon>NPAAA clade</taxon>
        <taxon>Hologalegina</taxon>
        <taxon>IRL clade</taxon>
        <taxon>Trifolieae</taxon>
        <taxon>Trifolium</taxon>
    </lineage>
</organism>
<name>A0A392U9E7_9FABA</name>
<keyword evidence="3" id="KW-1185">Reference proteome</keyword>
<accession>A0A392U9E7</accession>
<proteinExistence type="predicted"/>
<dbReference type="AlphaFoldDB" id="A0A392U9E7"/>
<evidence type="ECO:0000313" key="2">
    <source>
        <dbReference type="EMBL" id="MCI70129.1"/>
    </source>
</evidence>
<feature type="compositionally biased region" description="Low complexity" evidence="1">
    <location>
        <begin position="40"/>
        <end position="59"/>
    </location>
</feature>
<evidence type="ECO:0000313" key="3">
    <source>
        <dbReference type="Proteomes" id="UP000265520"/>
    </source>
</evidence>
<dbReference type="Proteomes" id="UP000265520">
    <property type="component" value="Unassembled WGS sequence"/>
</dbReference>